<dbReference type="GO" id="GO:0016787">
    <property type="term" value="F:hydrolase activity"/>
    <property type="evidence" value="ECO:0007669"/>
    <property type="project" value="UniProtKB-KW"/>
</dbReference>
<dbReference type="Proteomes" id="UP000250321">
    <property type="component" value="Unassembled WGS sequence"/>
</dbReference>
<sequence>MAPIDPHSFTESTHPLATHISLSLFFDFPSSTIHASALFTLPAPHSGPLSLDARALTVHSVLDPQSSAPLPFSLSSPDPIKGCHLTVSLSNHSSFLIVYPLPLPPPPSSGSLLPKPSTKRCRLSTHNARPSTRAPSSHARTLRRRVCATRKA</sequence>
<reference evidence="2 3" key="1">
    <citation type="submission" date="2018-02" db="EMBL/GenBank/DDBJ databases">
        <title>Draft genome of wild Prunus yedoensis var. nudiflora.</title>
        <authorList>
            <person name="Baek S."/>
            <person name="Kim J.-H."/>
            <person name="Choi K."/>
            <person name="Kim G.-B."/>
            <person name="Cho A."/>
            <person name="Jang H."/>
            <person name="Shin C.-H."/>
            <person name="Yu H.-J."/>
            <person name="Mun J.-H."/>
        </authorList>
    </citation>
    <scope>NUCLEOTIDE SEQUENCE [LARGE SCALE GENOMIC DNA]</scope>
    <source>
        <strain evidence="3">cv. Jeju island</strain>
        <tissue evidence="2">Leaf</tissue>
    </source>
</reference>
<dbReference type="AlphaFoldDB" id="A0A314ZLG2"/>
<dbReference type="STRING" id="2094558.A0A314ZLG2"/>
<dbReference type="InterPro" id="IPR042097">
    <property type="entry name" value="Aminopeptidase_N-like_N_sf"/>
</dbReference>
<dbReference type="PANTHER" id="PTHR45726:SF3">
    <property type="entry name" value="LEUKOTRIENE A-4 HYDROLASE"/>
    <property type="match status" value="1"/>
</dbReference>
<evidence type="ECO:0000256" key="1">
    <source>
        <dbReference type="SAM" id="MobiDB-lite"/>
    </source>
</evidence>
<dbReference type="OrthoDB" id="1733743at2759"/>
<keyword evidence="2" id="KW-0378">Hydrolase</keyword>
<feature type="compositionally biased region" description="Polar residues" evidence="1">
    <location>
        <begin position="124"/>
        <end position="139"/>
    </location>
</feature>
<name>A0A314ZLG2_PRUYE</name>
<evidence type="ECO:0000313" key="3">
    <source>
        <dbReference type="Proteomes" id="UP000250321"/>
    </source>
</evidence>
<keyword evidence="3" id="KW-1185">Reference proteome</keyword>
<gene>
    <name evidence="2" type="ORF">Pyn_38906</name>
</gene>
<evidence type="ECO:0000313" key="2">
    <source>
        <dbReference type="EMBL" id="PQQ18038.1"/>
    </source>
</evidence>
<proteinExistence type="predicted"/>
<accession>A0A314ZLG2</accession>
<protein>
    <submittedName>
        <fullName evidence="2">Leukotriene A-4 hydrolase homolog</fullName>
    </submittedName>
</protein>
<dbReference type="PANTHER" id="PTHR45726">
    <property type="entry name" value="LEUKOTRIENE A-4 HYDROLASE"/>
    <property type="match status" value="1"/>
</dbReference>
<comment type="caution">
    <text evidence="2">The sequence shown here is derived from an EMBL/GenBank/DDBJ whole genome shotgun (WGS) entry which is preliminary data.</text>
</comment>
<dbReference type="SUPFAM" id="SSF63737">
    <property type="entry name" value="Leukotriene A4 hydrolase N-terminal domain"/>
    <property type="match status" value="1"/>
</dbReference>
<dbReference type="InterPro" id="IPR034015">
    <property type="entry name" value="M1_LTA4H"/>
</dbReference>
<feature type="region of interest" description="Disordered" evidence="1">
    <location>
        <begin position="108"/>
        <end position="152"/>
    </location>
</feature>
<organism evidence="2 3">
    <name type="scientific">Prunus yedoensis var. nudiflora</name>
    <dbReference type="NCBI Taxonomy" id="2094558"/>
    <lineage>
        <taxon>Eukaryota</taxon>
        <taxon>Viridiplantae</taxon>
        <taxon>Streptophyta</taxon>
        <taxon>Embryophyta</taxon>
        <taxon>Tracheophyta</taxon>
        <taxon>Spermatophyta</taxon>
        <taxon>Magnoliopsida</taxon>
        <taxon>eudicotyledons</taxon>
        <taxon>Gunneridae</taxon>
        <taxon>Pentapetalae</taxon>
        <taxon>rosids</taxon>
        <taxon>fabids</taxon>
        <taxon>Rosales</taxon>
        <taxon>Rosaceae</taxon>
        <taxon>Amygdaloideae</taxon>
        <taxon>Amygdaleae</taxon>
        <taxon>Prunus</taxon>
    </lineage>
</organism>
<dbReference type="EMBL" id="PJQY01000127">
    <property type="protein sequence ID" value="PQQ18038.1"/>
    <property type="molecule type" value="Genomic_DNA"/>
</dbReference>
<feature type="compositionally biased region" description="Basic residues" evidence="1">
    <location>
        <begin position="140"/>
        <end position="152"/>
    </location>
</feature>
<dbReference type="GO" id="GO:0005829">
    <property type="term" value="C:cytosol"/>
    <property type="evidence" value="ECO:0007669"/>
    <property type="project" value="TreeGrafter"/>
</dbReference>